<feature type="transmembrane region" description="Helical" evidence="1">
    <location>
        <begin position="65"/>
        <end position="85"/>
    </location>
</feature>
<feature type="transmembrane region" description="Helical" evidence="1">
    <location>
        <begin position="228"/>
        <end position="250"/>
    </location>
</feature>
<protein>
    <submittedName>
        <fullName evidence="2">Uncharacterized protein</fullName>
    </submittedName>
</protein>
<feature type="transmembrane region" description="Helical" evidence="1">
    <location>
        <begin position="133"/>
        <end position="152"/>
    </location>
</feature>
<feature type="transmembrane region" description="Helical" evidence="1">
    <location>
        <begin position="434"/>
        <end position="457"/>
    </location>
</feature>
<keyword evidence="1" id="KW-0472">Membrane</keyword>
<feature type="transmembrane region" description="Helical" evidence="1">
    <location>
        <begin position="91"/>
        <end position="112"/>
    </location>
</feature>
<dbReference type="EMBL" id="JGZE01000018">
    <property type="protein sequence ID" value="KFI75491.1"/>
    <property type="molecule type" value="Genomic_DNA"/>
</dbReference>
<dbReference type="RefSeq" id="WP_033511652.1">
    <property type="nucleotide sequence ID" value="NZ_JDUO01000002.1"/>
</dbReference>
<gene>
    <name evidence="2" type="ORF">BMON_0915</name>
</gene>
<feature type="transmembrane region" description="Helical" evidence="1">
    <location>
        <begin position="469"/>
        <end position="489"/>
    </location>
</feature>
<reference evidence="2 3" key="1">
    <citation type="submission" date="2014-03" db="EMBL/GenBank/DDBJ databases">
        <title>Genomics of Bifidobacteria.</title>
        <authorList>
            <person name="Ventura M."/>
            <person name="Milani C."/>
            <person name="Lugli G.A."/>
        </authorList>
    </citation>
    <scope>NUCLEOTIDE SEQUENCE [LARGE SCALE GENOMIC DNA]</scope>
    <source>
        <strain evidence="2 3">DSM 21395</strain>
    </source>
</reference>
<keyword evidence="1" id="KW-0812">Transmembrane</keyword>
<feature type="transmembrane region" description="Helical" evidence="1">
    <location>
        <begin position="158"/>
        <end position="177"/>
    </location>
</feature>
<dbReference type="OrthoDB" id="1710898at2"/>
<comment type="caution">
    <text evidence="2">The sequence shown here is derived from an EMBL/GenBank/DDBJ whole genome shotgun (WGS) entry which is preliminary data.</text>
</comment>
<evidence type="ECO:0000256" key="1">
    <source>
        <dbReference type="SAM" id="Phobius"/>
    </source>
</evidence>
<dbReference type="GeneID" id="93093995"/>
<feature type="transmembrane region" description="Helical" evidence="1">
    <location>
        <begin position="404"/>
        <end position="422"/>
    </location>
</feature>
<keyword evidence="1" id="KW-1133">Transmembrane helix</keyword>
<feature type="transmembrane region" description="Helical" evidence="1">
    <location>
        <begin position="495"/>
        <end position="517"/>
    </location>
</feature>
<evidence type="ECO:0000313" key="3">
    <source>
        <dbReference type="Proteomes" id="UP000029082"/>
    </source>
</evidence>
<keyword evidence="3" id="KW-1185">Reference proteome</keyword>
<proteinExistence type="predicted"/>
<name>A0A087BWU1_9BIFI</name>
<dbReference type="Proteomes" id="UP000029082">
    <property type="component" value="Unassembled WGS sequence"/>
</dbReference>
<dbReference type="AlphaFoldDB" id="A0A087BWU1"/>
<dbReference type="eggNOG" id="ENOG502Z8J5">
    <property type="taxonomic scope" value="Bacteria"/>
</dbReference>
<accession>A0A087BWU1</accession>
<sequence>MRETFLISFRLKTVYRVNMILFGIRQMVSKLPIFPHDVFGIRWIKTLAVVLAGIREVLDIFFGKLAFVGLMFAVIIGPASALNITPDTSFLTAYLFLTLAGACLDPWMFSFYRHDYYALVLMRMNARDRALSGFIYAVGGSIVGLLPFLLVFGSRLGLPWWTALIMALLPSAVKSLVTAGQMAYYRRTGGFNASKPIGALTWPLIIGLAVIGIGLTVLGWALPRGVALVVMLVLIVGGVAVAPAILRFAYYPELCKRGATQTVEVLDSVRKGTVQREQMDKAIRLDATDASSSRGKTGLAYINAVFIARHRKILWGATLRYSALCAFVVIVAIVAYLVRPVPMPDPVGFMPTMLFAMYFVNRGAVMTQAMYANCDHSFLTYPFYKQPKPILELFVLRLVEIVKLNLLPAGILGAGMVALMAIENAARPSYEYPLAFAAMLLIGVFFSVHYLALYYLLQPYTSEAVVKSYPYQLTTGLTYLACYFLAVYYTNPSLLVFAGGSLVFCVLYSVVACMAVFRFAPRTFRLKA</sequence>
<dbReference type="STRING" id="1437603.GCA_000771525_00759"/>
<feature type="transmembrane region" description="Helical" evidence="1">
    <location>
        <begin position="319"/>
        <end position="337"/>
    </location>
</feature>
<feature type="transmembrane region" description="Helical" evidence="1">
    <location>
        <begin position="343"/>
        <end position="360"/>
    </location>
</feature>
<feature type="transmembrane region" description="Helical" evidence="1">
    <location>
        <begin position="197"/>
        <end position="222"/>
    </location>
</feature>
<organism evidence="2 3">
    <name type="scientific">Bifidobacterium mongoliense DSM 21395</name>
    <dbReference type="NCBI Taxonomy" id="1437603"/>
    <lineage>
        <taxon>Bacteria</taxon>
        <taxon>Bacillati</taxon>
        <taxon>Actinomycetota</taxon>
        <taxon>Actinomycetes</taxon>
        <taxon>Bifidobacteriales</taxon>
        <taxon>Bifidobacteriaceae</taxon>
        <taxon>Bifidobacterium</taxon>
    </lineage>
</organism>
<evidence type="ECO:0000313" key="2">
    <source>
        <dbReference type="EMBL" id="KFI75491.1"/>
    </source>
</evidence>